<dbReference type="EMBL" id="MK314712">
    <property type="protein sequence ID" value="QCI57433.1"/>
    <property type="molecule type" value="Genomic_DNA"/>
</dbReference>
<reference evidence="1 2" key="1">
    <citation type="submission" date="2018-12" db="EMBL/GenBank/DDBJ databases">
        <title>Identification of additional Vaccinia host-range genes.</title>
        <authorList>
            <person name="Mendez-Rios J.D."/>
            <person name="Wyatt L.S."/>
            <person name="Moss B."/>
        </authorList>
    </citation>
    <scope>NUCLEOTIDE SEQUENCE [LARGE SCALE GENOMIC DNA]</scope>
    <source>
        <strain evidence="1 2">47.1 rMVA</strain>
    </source>
</reference>
<sequence>MADKYIPEIAELYIKILEIILSKLPTIECIKKTVDYLDDHRYLFIGGNNKSLLKICIKYFILVDYKYTCSMYPSYIEFITDCEKEIADMRQIKINGTDMLTVMYMLNKPTKKRYVNNPIFTDWANKQYKFYNQIIYNANKLIEQSKKIDDMIEEVSIDDNRLSTLPLEIRHLIFSYAFL</sequence>
<name>A0A4P8D588_VACCV</name>
<organism evidence="1 2">
    <name type="scientific">Vaccinia virus</name>
    <name type="common">VACV</name>
    <name type="synonym">Orthopoxvirus vaccinia</name>
    <dbReference type="NCBI Taxonomy" id="10245"/>
    <lineage>
        <taxon>Viruses</taxon>
        <taxon>Varidnaviria</taxon>
        <taxon>Bamfordvirae</taxon>
        <taxon>Nucleocytoviricota</taxon>
        <taxon>Pokkesviricetes</taxon>
        <taxon>Chitovirales</taxon>
        <taxon>Poxviridae</taxon>
        <taxon>Chordopoxvirinae</taxon>
        <taxon>Orthopoxvirus</taxon>
    </lineage>
</organism>
<accession>A0A4P8D588</accession>
<proteinExistence type="predicted"/>
<gene>
    <name evidence="1" type="ORF">47.1rMVA_013</name>
</gene>
<evidence type="ECO:0000313" key="1">
    <source>
        <dbReference type="EMBL" id="QCI57433.1"/>
    </source>
</evidence>
<evidence type="ECO:0000313" key="2">
    <source>
        <dbReference type="Proteomes" id="UP000298625"/>
    </source>
</evidence>
<dbReference type="Proteomes" id="UP000298625">
    <property type="component" value="Segment"/>
</dbReference>
<protein>
    <submittedName>
        <fullName evidence="1">Uncharacterized protein</fullName>
    </submittedName>
</protein>